<evidence type="ECO:0000313" key="1">
    <source>
        <dbReference type="EMBL" id="CAL1367561.1"/>
    </source>
</evidence>
<protein>
    <submittedName>
        <fullName evidence="1">Uncharacterized protein</fullName>
    </submittedName>
</protein>
<keyword evidence="2" id="KW-1185">Reference proteome</keyword>
<sequence>MPVQQQYLVPPPAVDWFPGTFPRLLCFYYPLLVSSQSAPLDEFLGGVYPARLCLGALEGKEQQKLP</sequence>
<accession>A0AAV2D667</accession>
<gene>
    <name evidence="1" type="ORF">LTRI10_LOCUS11164</name>
</gene>
<evidence type="ECO:0000313" key="2">
    <source>
        <dbReference type="Proteomes" id="UP001497516"/>
    </source>
</evidence>
<dbReference type="EMBL" id="OZ034815">
    <property type="protein sequence ID" value="CAL1367561.1"/>
    <property type="molecule type" value="Genomic_DNA"/>
</dbReference>
<organism evidence="1 2">
    <name type="scientific">Linum trigynum</name>
    <dbReference type="NCBI Taxonomy" id="586398"/>
    <lineage>
        <taxon>Eukaryota</taxon>
        <taxon>Viridiplantae</taxon>
        <taxon>Streptophyta</taxon>
        <taxon>Embryophyta</taxon>
        <taxon>Tracheophyta</taxon>
        <taxon>Spermatophyta</taxon>
        <taxon>Magnoliopsida</taxon>
        <taxon>eudicotyledons</taxon>
        <taxon>Gunneridae</taxon>
        <taxon>Pentapetalae</taxon>
        <taxon>rosids</taxon>
        <taxon>fabids</taxon>
        <taxon>Malpighiales</taxon>
        <taxon>Linaceae</taxon>
        <taxon>Linum</taxon>
    </lineage>
</organism>
<name>A0AAV2D667_9ROSI</name>
<proteinExistence type="predicted"/>
<dbReference type="AlphaFoldDB" id="A0AAV2D667"/>
<dbReference type="Proteomes" id="UP001497516">
    <property type="component" value="Chromosome 2"/>
</dbReference>
<reference evidence="1 2" key="1">
    <citation type="submission" date="2024-04" db="EMBL/GenBank/DDBJ databases">
        <authorList>
            <person name="Fracassetti M."/>
        </authorList>
    </citation>
    <scope>NUCLEOTIDE SEQUENCE [LARGE SCALE GENOMIC DNA]</scope>
</reference>